<dbReference type="PANTHER" id="PTHR28029:SF1">
    <property type="entry name" value="PROTEIN ILM1"/>
    <property type="match status" value="1"/>
</dbReference>
<protein>
    <submittedName>
        <fullName evidence="2">Uncharacterized protein</fullName>
    </submittedName>
</protein>
<dbReference type="EMBL" id="CP076749">
    <property type="protein sequence ID" value="QWW21629.1"/>
    <property type="molecule type" value="Genomic_DNA"/>
</dbReference>
<feature type="transmembrane region" description="Helical" evidence="1">
    <location>
        <begin position="82"/>
        <end position="104"/>
    </location>
</feature>
<keyword evidence="1" id="KW-1133">Transmembrane helix</keyword>
<gene>
    <name evidence="2" type="ORF">CA7LBN_000375</name>
</gene>
<accession>A0A8F3AEE3</accession>
<dbReference type="PANTHER" id="PTHR28029">
    <property type="entry name" value="PROTEIN ILM1"/>
    <property type="match status" value="1"/>
</dbReference>
<feature type="transmembrane region" description="Helical" evidence="1">
    <location>
        <begin position="169"/>
        <end position="188"/>
    </location>
</feature>
<dbReference type="InterPro" id="IPR018815">
    <property type="entry name" value="Incr_loss_mito_DNA_1"/>
</dbReference>
<dbReference type="Pfam" id="PF10311">
    <property type="entry name" value="Ilm1"/>
    <property type="match status" value="1"/>
</dbReference>
<proteinExistence type="predicted"/>
<keyword evidence="1" id="KW-0472">Membrane</keyword>
<dbReference type="Proteomes" id="UP000825438">
    <property type="component" value="Chromosome I"/>
</dbReference>
<feature type="transmembrane region" description="Helical" evidence="1">
    <location>
        <begin position="194"/>
        <end position="212"/>
    </location>
</feature>
<sequence length="242" mass="27219">MRFLVSLNNITGAKRQRRITRKGEAKITEVSQSTGFGKKHGRTYRKLATSCGWGFSSPVATSPSQASQLLPSYSPTSSTMQFLTANIILYARIALMLWVSFMLVKNPLTLTNANFSLLLGQAMRLPTVQVTASNPLFGLLAVFISTNALSDLIPILSENTAYFETYVPVRLMFNFILGAFCIFSNFGLIANNLVFTYAFLEIWLNFLIYNNLKDEKYKRVKTYLEEHGEELRRTADAQVVPL</sequence>
<organism evidence="2">
    <name type="scientific">Candidozyma auris</name>
    <name type="common">Yeast</name>
    <name type="synonym">Candida auris</name>
    <dbReference type="NCBI Taxonomy" id="498019"/>
    <lineage>
        <taxon>Eukaryota</taxon>
        <taxon>Fungi</taxon>
        <taxon>Dikarya</taxon>
        <taxon>Ascomycota</taxon>
        <taxon>Saccharomycotina</taxon>
        <taxon>Pichiomycetes</taxon>
        <taxon>Metschnikowiaceae</taxon>
        <taxon>Candidozyma</taxon>
    </lineage>
</organism>
<evidence type="ECO:0000313" key="2">
    <source>
        <dbReference type="EMBL" id="QWW21629.1"/>
    </source>
</evidence>
<dbReference type="AlphaFoldDB" id="A0A8F3AEE3"/>
<name>A0A8F3AEE3_CANAR</name>
<keyword evidence="1" id="KW-0812">Transmembrane</keyword>
<evidence type="ECO:0000256" key="1">
    <source>
        <dbReference type="SAM" id="Phobius"/>
    </source>
</evidence>
<reference evidence="2" key="1">
    <citation type="submission" date="2021-06" db="EMBL/GenBank/DDBJ databases">
        <title>Candida auris outbreak in lebanese hospital.</title>
        <authorList>
            <person name="Finianos M."/>
        </authorList>
    </citation>
    <scope>NUCLEOTIDE SEQUENCE</scope>
    <source>
        <strain evidence="2">CA7LBN</strain>
    </source>
</reference>